<keyword evidence="3" id="KW-1185">Reference proteome</keyword>
<gene>
    <name evidence="2" type="ORF">BaRGS_00037399</name>
</gene>
<evidence type="ECO:0000313" key="2">
    <source>
        <dbReference type="EMBL" id="KAK7466029.1"/>
    </source>
</evidence>
<reference evidence="2 3" key="1">
    <citation type="journal article" date="2023" name="Sci. Data">
        <title>Genome assembly of the Korean intertidal mud-creeper Batillaria attramentaria.</title>
        <authorList>
            <person name="Patra A.K."/>
            <person name="Ho P.T."/>
            <person name="Jun S."/>
            <person name="Lee S.J."/>
            <person name="Kim Y."/>
            <person name="Won Y.J."/>
        </authorList>
    </citation>
    <scope>NUCLEOTIDE SEQUENCE [LARGE SCALE GENOMIC DNA]</scope>
    <source>
        <strain evidence="2">Wonlab-2016</strain>
    </source>
</reference>
<dbReference type="EMBL" id="JACVVK020000559">
    <property type="protein sequence ID" value="KAK7466029.1"/>
    <property type="molecule type" value="Genomic_DNA"/>
</dbReference>
<feature type="compositionally biased region" description="Basic and acidic residues" evidence="1">
    <location>
        <begin position="1"/>
        <end position="11"/>
    </location>
</feature>
<evidence type="ECO:0000256" key="1">
    <source>
        <dbReference type="SAM" id="MobiDB-lite"/>
    </source>
</evidence>
<feature type="compositionally biased region" description="Low complexity" evidence="1">
    <location>
        <begin position="14"/>
        <end position="29"/>
    </location>
</feature>
<proteinExistence type="predicted"/>
<evidence type="ECO:0000313" key="3">
    <source>
        <dbReference type="Proteomes" id="UP001519460"/>
    </source>
</evidence>
<name>A0ABD0J8P8_9CAEN</name>
<feature type="non-terminal residue" evidence="2">
    <location>
        <position position="128"/>
    </location>
</feature>
<protein>
    <submittedName>
        <fullName evidence="2">Uncharacterized protein</fullName>
    </submittedName>
</protein>
<dbReference type="AlphaFoldDB" id="A0ABD0J8P8"/>
<accession>A0ABD0J8P8</accession>
<dbReference type="Proteomes" id="UP001519460">
    <property type="component" value="Unassembled WGS sequence"/>
</dbReference>
<organism evidence="2 3">
    <name type="scientific">Batillaria attramentaria</name>
    <dbReference type="NCBI Taxonomy" id="370345"/>
    <lineage>
        <taxon>Eukaryota</taxon>
        <taxon>Metazoa</taxon>
        <taxon>Spiralia</taxon>
        <taxon>Lophotrochozoa</taxon>
        <taxon>Mollusca</taxon>
        <taxon>Gastropoda</taxon>
        <taxon>Caenogastropoda</taxon>
        <taxon>Sorbeoconcha</taxon>
        <taxon>Cerithioidea</taxon>
        <taxon>Batillariidae</taxon>
        <taxon>Batillaria</taxon>
    </lineage>
</organism>
<feature type="region of interest" description="Disordered" evidence="1">
    <location>
        <begin position="1"/>
        <end position="47"/>
    </location>
</feature>
<comment type="caution">
    <text evidence="2">The sequence shown here is derived from an EMBL/GenBank/DDBJ whole genome shotgun (WGS) entry which is preliminary data.</text>
</comment>
<sequence length="128" mass="13886">MTGKNITDRSVRRTGNTSCSNTGSSSTKTFNARRGHKSSIRNMTGKTSNAVRRHMNAQADNGQPSLADCEHGSAVIPNSEETNKSKQLAIPGAKVPKKAHHNVGQAMRNMQTPFTPQNNVVTLEKLEK</sequence>